<sequence length="474" mass="51859">MTIRAFPYVAPARSKPHEGAPARSKPHEGADGDLRLVRKGPRPTILGEIVFDRSKLHRPPPQPDPRSTAMDPPHSSAPKLRLMCSYAAVSSHVPNPNHFTIWEAKTAYSPSPLPTTPSPRLHFLPSPPTSPLLSASPRRLLFLFPVGNGDKADLTYPKRESWFGDALRSARVGFGGENGEQAESIHLETSSSFGSTSSSISLSNLPPIKHSPDSMPSDENIGNAVSNLQTGAFQDQVGHIASMDNMLCSNPFELEKKFTDPSSGFEVHKPIHASGFPVNLMHLPQRQTQVIHEDTHYLPSMPGTRPVMSYYPVYYPEPQQLHYQPNQPYPMYYVPVAPTQPYNIPVQNGMVQATNIGAGQPQALPNASLIPTQVVLKEVAAAPQPVADLSSQQYQKIPAAQQHIHVSHTETETRFAGAQIQHQPKSLGVAAGETANHTNKLDDDPARVQICKSQPTPPMLTSHYQTMTKTTTLL</sequence>
<feature type="compositionally biased region" description="Basic and acidic residues" evidence="1">
    <location>
        <begin position="15"/>
        <end position="36"/>
    </location>
</feature>
<dbReference type="GO" id="GO:0016301">
    <property type="term" value="F:kinase activity"/>
    <property type="evidence" value="ECO:0007669"/>
    <property type="project" value="UniProtKB-KW"/>
</dbReference>
<organism evidence="2 3">
    <name type="scientific">Hibiscus syriacus</name>
    <name type="common">Rose of Sharon</name>
    <dbReference type="NCBI Taxonomy" id="106335"/>
    <lineage>
        <taxon>Eukaryota</taxon>
        <taxon>Viridiplantae</taxon>
        <taxon>Streptophyta</taxon>
        <taxon>Embryophyta</taxon>
        <taxon>Tracheophyta</taxon>
        <taxon>Spermatophyta</taxon>
        <taxon>Magnoliopsida</taxon>
        <taxon>eudicotyledons</taxon>
        <taxon>Gunneridae</taxon>
        <taxon>Pentapetalae</taxon>
        <taxon>rosids</taxon>
        <taxon>malvids</taxon>
        <taxon>Malvales</taxon>
        <taxon>Malvaceae</taxon>
        <taxon>Malvoideae</taxon>
        <taxon>Hibiscus</taxon>
    </lineage>
</organism>
<evidence type="ECO:0000313" key="2">
    <source>
        <dbReference type="EMBL" id="KAE8654978.1"/>
    </source>
</evidence>
<reference evidence="2" key="1">
    <citation type="submission" date="2019-09" db="EMBL/GenBank/DDBJ databases">
        <title>Draft genome information of white flower Hibiscus syriacus.</title>
        <authorList>
            <person name="Kim Y.-M."/>
        </authorList>
    </citation>
    <scope>NUCLEOTIDE SEQUENCE [LARGE SCALE GENOMIC DNA]</scope>
    <source>
        <strain evidence="2">YM2019G1</strain>
    </source>
</reference>
<dbReference type="EMBL" id="VEPZ02001782">
    <property type="protein sequence ID" value="KAE8654978.1"/>
    <property type="molecule type" value="Genomic_DNA"/>
</dbReference>
<proteinExistence type="predicted"/>
<feature type="region of interest" description="Disordered" evidence="1">
    <location>
        <begin position="1"/>
        <end position="77"/>
    </location>
</feature>
<keyword evidence="2" id="KW-0418">Kinase</keyword>
<protein>
    <submittedName>
        <fullName evidence="2">Leucine-rich repeat protein kinase family protein</fullName>
    </submittedName>
</protein>
<comment type="caution">
    <text evidence="2">The sequence shown here is derived from an EMBL/GenBank/DDBJ whole genome shotgun (WGS) entry which is preliminary data.</text>
</comment>
<dbReference type="AlphaFoldDB" id="A0A6A2WBG7"/>
<gene>
    <name evidence="2" type="ORF">F3Y22_tig00117034pilonHSYRG00358</name>
</gene>
<evidence type="ECO:0000313" key="3">
    <source>
        <dbReference type="Proteomes" id="UP000436088"/>
    </source>
</evidence>
<keyword evidence="3" id="KW-1185">Reference proteome</keyword>
<dbReference type="Proteomes" id="UP000436088">
    <property type="component" value="Unassembled WGS sequence"/>
</dbReference>
<keyword evidence="2" id="KW-0808">Transferase</keyword>
<name>A0A6A2WBG7_HIBSY</name>
<accession>A0A6A2WBG7</accession>
<evidence type="ECO:0000256" key="1">
    <source>
        <dbReference type="SAM" id="MobiDB-lite"/>
    </source>
</evidence>